<dbReference type="InterPro" id="IPR004027">
    <property type="entry name" value="SEC_C_motif"/>
</dbReference>
<dbReference type="EMBL" id="LAZR01037741">
    <property type="protein sequence ID" value="KKL21414.1"/>
    <property type="molecule type" value="Genomic_DNA"/>
</dbReference>
<comment type="caution">
    <text evidence="1">The sequence shown here is derived from an EMBL/GenBank/DDBJ whole genome shotgun (WGS) entry which is preliminary data.</text>
</comment>
<dbReference type="Pfam" id="PF02810">
    <property type="entry name" value="SEC-C"/>
    <property type="match status" value="1"/>
</dbReference>
<proteinExistence type="predicted"/>
<accession>A0A0F9BHS6</accession>
<organism evidence="1">
    <name type="scientific">marine sediment metagenome</name>
    <dbReference type="NCBI Taxonomy" id="412755"/>
    <lineage>
        <taxon>unclassified sequences</taxon>
        <taxon>metagenomes</taxon>
        <taxon>ecological metagenomes</taxon>
    </lineage>
</organism>
<evidence type="ECO:0008006" key="2">
    <source>
        <dbReference type="Google" id="ProtNLM"/>
    </source>
</evidence>
<protein>
    <recommendedName>
        <fullName evidence="2">SEC-C motif domain protein</fullName>
    </recommendedName>
</protein>
<gene>
    <name evidence="1" type="ORF">LCGC14_2445710</name>
</gene>
<evidence type="ECO:0000313" key="1">
    <source>
        <dbReference type="EMBL" id="KKL21414.1"/>
    </source>
</evidence>
<dbReference type="Gene3D" id="3.10.450.50">
    <property type="match status" value="1"/>
</dbReference>
<sequence>MKGKKVGRNQPCPCGSGKKYKKCCDGKNIISNHRNPKVSHFILPPHDMIDYGDPSINESFFQKNTVHEISAPRLLYSNLLMPELEIAVSKVTNQLIDRGKDEASLIERTDDINELINILNEGPDQLNRVTLRMKLLERRKD</sequence>
<name>A0A0F9BHS6_9ZZZZ</name>
<dbReference type="SUPFAM" id="SSF103642">
    <property type="entry name" value="Sec-C motif"/>
    <property type="match status" value="1"/>
</dbReference>
<dbReference type="AlphaFoldDB" id="A0A0F9BHS6"/>
<reference evidence="1" key="1">
    <citation type="journal article" date="2015" name="Nature">
        <title>Complex archaea that bridge the gap between prokaryotes and eukaryotes.</title>
        <authorList>
            <person name="Spang A."/>
            <person name="Saw J.H."/>
            <person name="Jorgensen S.L."/>
            <person name="Zaremba-Niedzwiedzka K."/>
            <person name="Martijn J."/>
            <person name="Lind A.E."/>
            <person name="van Eijk R."/>
            <person name="Schleper C."/>
            <person name="Guy L."/>
            <person name="Ettema T.J."/>
        </authorList>
    </citation>
    <scope>NUCLEOTIDE SEQUENCE</scope>
</reference>
<feature type="non-terminal residue" evidence="1">
    <location>
        <position position="141"/>
    </location>
</feature>